<feature type="region of interest" description="Disordered" evidence="1">
    <location>
        <begin position="25"/>
        <end position="48"/>
    </location>
</feature>
<evidence type="ECO:0000313" key="4">
    <source>
        <dbReference type="Proteomes" id="UP001595645"/>
    </source>
</evidence>
<feature type="signal peptide" evidence="2">
    <location>
        <begin position="1"/>
        <end position="24"/>
    </location>
</feature>
<dbReference type="Pfam" id="PF12079">
    <property type="entry name" value="DUF3558"/>
    <property type="match status" value="1"/>
</dbReference>
<name>A0ABV7NTZ1_9PSEU</name>
<keyword evidence="2" id="KW-0732">Signal</keyword>
<dbReference type="PROSITE" id="PS51257">
    <property type="entry name" value="PROKAR_LIPOPROTEIN"/>
    <property type="match status" value="1"/>
</dbReference>
<accession>A0ABV7NTZ1</accession>
<proteinExistence type="predicted"/>
<reference evidence="4" key="1">
    <citation type="journal article" date="2019" name="Int. J. Syst. Evol. Microbiol.">
        <title>The Global Catalogue of Microorganisms (GCM) 10K type strain sequencing project: providing services to taxonomists for standard genome sequencing and annotation.</title>
        <authorList>
            <consortium name="The Broad Institute Genomics Platform"/>
            <consortium name="The Broad Institute Genome Sequencing Center for Infectious Disease"/>
            <person name="Wu L."/>
            <person name="Ma J."/>
        </authorList>
    </citation>
    <scope>NUCLEOTIDE SEQUENCE [LARGE SCALE GENOMIC DNA]</scope>
    <source>
        <strain evidence="4">CGMCC 4.7676</strain>
    </source>
</reference>
<dbReference type="InterPro" id="IPR024520">
    <property type="entry name" value="DUF3558"/>
</dbReference>
<protein>
    <submittedName>
        <fullName evidence="3">DUF3558 family protein</fullName>
    </submittedName>
</protein>
<dbReference type="EMBL" id="JBHRWK010000014">
    <property type="protein sequence ID" value="MFC3449622.1"/>
    <property type="molecule type" value="Genomic_DNA"/>
</dbReference>
<organism evidence="3 4">
    <name type="scientific">Amycolatopsis speibonae</name>
    <dbReference type="NCBI Taxonomy" id="1450224"/>
    <lineage>
        <taxon>Bacteria</taxon>
        <taxon>Bacillati</taxon>
        <taxon>Actinomycetota</taxon>
        <taxon>Actinomycetes</taxon>
        <taxon>Pseudonocardiales</taxon>
        <taxon>Pseudonocardiaceae</taxon>
        <taxon>Amycolatopsis</taxon>
    </lineage>
</organism>
<dbReference type="Proteomes" id="UP001595645">
    <property type="component" value="Unassembled WGS sequence"/>
</dbReference>
<dbReference type="RefSeq" id="WP_378238321.1">
    <property type="nucleotide sequence ID" value="NZ_JBHRWK010000014.1"/>
</dbReference>
<keyword evidence="4" id="KW-1185">Reference proteome</keyword>
<feature type="compositionally biased region" description="Low complexity" evidence="1">
    <location>
        <begin position="30"/>
        <end position="48"/>
    </location>
</feature>
<feature type="chain" id="PRO_5046791301" evidence="2">
    <location>
        <begin position="25"/>
        <end position="184"/>
    </location>
</feature>
<evidence type="ECO:0000256" key="2">
    <source>
        <dbReference type="SAM" id="SignalP"/>
    </source>
</evidence>
<comment type="caution">
    <text evidence="3">The sequence shown here is derived from an EMBL/GenBank/DDBJ whole genome shotgun (WGS) entry which is preliminary data.</text>
</comment>
<evidence type="ECO:0000313" key="3">
    <source>
        <dbReference type="EMBL" id="MFC3449622.1"/>
    </source>
</evidence>
<sequence>MKLHLRYRLLPALTVALLTATACSSEKPGTATPIPTSSNPSTATSSGTGPADIFGALKACDLLEPTTAAKGFESPKVETYESENGCGTAKRGYASVSIYLVSDAGIDKLSPGQGTKVPSKLNGREAVEIPGDAGTDACTVAVAVGPNSRMTASTTLEQTGTNEEACALSREIATAAEPKLPRGN</sequence>
<evidence type="ECO:0000256" key="1">
    <source>
        <dbReference type="SAM" id="MobiDB-lite"/>
    </source>
</evidence>
<gene>
    <name evidence="3" type="ORF">ACFOSH_09285</name>
</gene>